<keyword evidence="2" id="KW-1185">Reference proteome</keyword>
<accession>A0A7K1XYI3</accession>
<dbReference type="RefSeq" id="WP_160906972.1">
    <property type="nucleotide sequence ID" value="NZ_WVHS01000002.1"/>
</dbReference>
<evidence type="ECO:0000313" key="1">
    <source>
        <dbReference type="EMBL" id="MXV16012.1"/>
    </source>
</evidence>
<reference evidence="1 2" key="1">
    <citation type="submission" date="2019-11" db="EMBL/GenBank/DDBJ databases">
        <title>Pedobacter sp. HMF7056 Genome sequencing and assembly.</title>
        <authorList>
            <person name="Kang H."/>
            <person name="Kim H."/>
            <person name="Joh K."/>
        </authorList>
    </citation>
    <scope>NUCLEOTIDE SEQUENCE [LARGE SCALE GENOMIC DNA]</scope>
    <source>
        <strain evidence="1 2">HMF7056</strain>
    </source>
</reference>
<gene>
    <name evidence="1" type="ORF">GS398_11915</name>
</gene>
<protein>
    <submittedName>
        <fullName evidence="1">Uncharacterized protein</fullName>
    </submittedName>
</protein>
<proteinExistence type="predicted"/>
<sequence>MKLAAFIVLAMLMQTKVEHYVFTNFERGVIKYKTGNPLTAMINYNTLTEEMVFKKGDAYMAMTETAKIDTVFVAGHKFVPEGETFKEVLQVKDKTLYIRYHSTAVAVVAKAAGAGAISQNASQLSTKSSKGIAGVYNMNIPEEFKITSANECYIKTGKGIYQRITNTKSLEVIYPGRGDDIRKYVKSNHLELNKVADLTQLIEYLG</sequence>
<evidence type="ECO:0000313" key="2">
    <source>
        <dbReference type="Proteomes" id="UP000451233"/>
    </source>
</evidence>
<comment type="caution">
    <text evidence="1">The sequence shown here is derived from an EMBL/GenBank/DDBJ whole genome shotgun (WGS) entry which is preliminary data.</text>
</comment>
<dbReference type="Proteomes" id="UP000451233">
    <property type="component" value="Unassembled WGS sequence"/>
</dbReference>
<name>A0A7K1XYI3_9SPHI</name>
<organism evidence="1 2">
    <name type="scientific">Hufsiella ginkgonis</name>
    <dbReference type="NCBI Taxonomy" id="2695274"/>
    <lineage>
        <taxon>Bacteria</taxon>
        <taxon>Pseudomonadati</taxon>
        <taxon>Bacteroidota</taxon>
        <taxon>Sphingobacteriia</taxon>
        <taxon>Sphingobacteriales</taxon>
        <taxon>Sphingobacteriaceae</taxon>
        <taxon>Hufsiella</taxon>
    </lineage>
</organism>
<dbReference type="AlphaFoldDB" id="A0A7K1XYI3"/>
<dbReference type="EMBL" id="WVHS01000002">
    <property type="protein sequence ID" value="MXV16012.1"/>
    <property type="molecule type" value="Genomic_DNA"/>
</dbReference>